<name>A0ABY3KA93_9SPIR</name>
<protein>
    <submittedName>
        <fullName evidence="3">Uncharacterized protein</fullName>
    </submittedName>
</protein>
<dbReference type="EMBL" id="SAXZ01000010">
    <property type="protein sequence ID" value="TXJ33042.1"/>
    <property type="molecule type" value="Genomic_DNA"/>
</dbReference>
<sequence length="148" mass="16872">MGTKSKDIKVEKLTERIRALELILGFDENNKRNGNGLITLIEEISKRQNDKWASIDRLRKDTDNLEIKLTEINEQLNRLSFEIGSLSEKISDIDKKLKEHSEIMNGVMTGNKIRTMAKDFALFVAVMAGLGTLFGIIAYLYNRIRGNI</sequence>
<evidence type="ECO:0000313" key="4">
    <source>
        <dbReference type="Proteomes" id="UP000322659"/>
    </source>
</evidence>
<evidence type="ECO:0000256" key="1">
    <source>
        <dbReference type="SAM" id="Coils"/>
    </source>
</evidence>
<keyword evidence="4" id="KW-1185">Reference proteome</keyword>
<keyword evidence="2" id="KW-0472">Membrane</keyword>
<accession>A0ABY3KA93</accession>
<proteinExistence type="predicted"/>
<comment type="caution">
    <text evidence="3">The sequence shown here is derived from an EMBL/GenBank/DDBJ whole genome shotgun (WGS) entry which is preliminary data.</text>
</comment>
<reference evidence="3 4" key="1">
    <citation type="journal article" date="1992" name="Lakartidningen">
        <title>[Penicillin V and not amoxicillin is the first choice preparation in acute otitis].</title>
        <authorList>
            <person name="Kamme C."/>
            <person name="Lundgren K."/>
            <person name="Prellner K."/>
        </authorList>
    </citation>
    <scope>NUCLEOTIDE SEQUENCE [LARGE SCALE GENOMIC DNA]</scope>
    <source>
        <strain evidence="3 4">PC5099IV</strain>
    </source>
</reference>
<dbReference type="RefSeq" id="WP_147748468.1">
    <property type="nucleotide sequence ID" value="NZ_SAXZ01000010.1"/>
</dbReference>
<evidence type="ECO:0000256" key="2">
    <source>
        <dbReference type="SAM" id="Phobius"/>
    </source>
</evidence>
<organism evidence="3 4">
    <name type="scientific">Brachyspira aalborgi</name>
    <dbReference type="NCBI Taxonomy" id="29522"/>
    <lineage>
        <taxon>Bacteria</taxon>
        <taxon>Pseudomonadati</taxon>
        <taxon>Spirochaetota</taxon>
        <taxon>Spirochaetia</taxon>
        <taxon>Brachyspirales</taxon>
        <taxon>Brachyspiraceae</taxon>
        <taxon>Brachyspira</taxon>
    </lineage>
</organism>
<keyword evidence="2" id="KW-0812">Transmembrane</keyword>
<feature type="transmembrane region" description="Helical" evidence="2">
    <location>
        <begin position="120"/>
        <end position="141"/>
    </location>
</feature>
<feature type="coiled-coil region" evidence="1">
    <location>
        <begin position="55"/>
        <end position="89"/>
    </location>
</feature>
<keyword evidence="2" id="KW-1133">Transmembrane helix</keyword>
<gene>
    <name evidence="3" type="ORF">EPJ71_05785</name>
</gene>
<keyword evidence="1" id="KW-0175">Coiled coil</keyword>
<evidence type="ECO:0000313" key="3">
    <source>
        <dbReference type="EMBL" id="TXJ33042.1"/>
    </source>
</evidence>
<dbReference type="Proteomes" id="UP000322659">
    <property type="component" value="Unassembled WGS sequence"/>
</dbReference>